<accession>A0A1F5V9F1</accession>
<proteinExistence type="predicted"/>
<gene>
    <name evidence="1" type="ORF">A2Y62_07690</name>
</gene>
<sequence length="418" mass="46688">MKFTDIGFERKWKILLLSCLFILCVGSSLVFSQTDASIFQFFTINDMYYGGRSVAMGCTANALGYDVASSRSNPGNLINIPKNIAEVDISYNTYNRTVYDDEFSFSSTTPAFFGMALNYGSISFSFFQEKMFKMEETFYSLGRQLPLEFNAPGLNTQRNIDLTTRGFNVALLLTGDLAIGIGFRRGDLKLQANSYRDALFVETGYDTVNSSIDINDDDSAWSFGVLLQPRGDFRIGAAYHLGLSYSIIETRSYFESQNTIKAETLEYQFNTPRSLKLGAALDFKRLMLAFDYSLIYYSDILKDGMKILDITVDGNAFTAKNSKELHLGVEFPLTIGKTNVLFLRGGMQYLPFKGIHYTGSSGNSVLDEILKAMYPENDAKIGMSFGSGINLKQAVFIDVGFMMSSTRKDMVITGGYNF</sequence>
<organism evidence="1 2">
    <name type="scientific">Candidatus Fischerbacteria bacterium RBG_13_37_8</name>
    <dbReference type="NCBI Taxonomy" id="1817863"/>
    <lineage>
        <taxon>Bacteria</taxon>
        <taxon>Candidatus Fischeribacteriota</taxon>
    </lineage>
</organism>
<name>A0A1F5V9F1_9BACT</name>
<dbReference type="Gene3D" id="2.40.160.60">
    <property type="entry name" value="Outer membrane protein transport protein (OMPP1/FadL/TodX)"/>
    <property type="match status" value="1"/>
</dbReference>
<dbReference type="Proteomes" id="UP000178943">
    <property type="component" value="Unassembled WGS sequence"/>
</dbReference>
<dbReference type="STRING" id="1817863.A2Y62_07690"/>
<dbReference type="AlphaFoldDB" id="A0A1F5V9F1"/>
<reference evidence="1 2" key="1">
    <citation type="journal article" date="2016" name="Nat. Commun.">
        <title>Thousands of microbial genomes shed light on interconnected biogeochemical processes in an aquifer system.</title>
        <authorList>
            <person name="Anantharaman K."/>
            <person name="Brown C.T."/>
            <person name="Hug L.A."/>
            <person name="Sharon I."/>
            <person name="Castelle C.J."/>
            <person name="Probst A.J."/>
            <person name="Thomas B.C."/>
            <person name="Singh A."/>
            <person name="Wilkins M.J."/>
            <person name="Karaoz U."/>
            <person name="Brodie E.L."/>
            <person name="Williams K.H."/>
            <person name="Hubbard S.S."/>
            <person name="Banfield J.F."/>
        </authorList>
    </citation>
    <scope>NUCLEOTIDE SEQUENCE [LARGE SCALE GENOMIC DNA]</scope>
</reference>
<comment type="caution">
    <text evidence="1">The sequence shown here is derived from an EMBL/GenBank/DDBJ whole genome shotgun (WGS) entry which is preliminary data.</text>
</comment>
<dbReference type="SUPFAM" id="SSF56935">
    <property type="entry name" value="Porins"/>
    <property type="match status" value="1"/>
</dbReference>
<evidence type="ECO:0000313" key="1">
    <source>
        <dbReference type="EMBL" id="OGF59928.1"/>
    </source>
</evidence>
<evidence type="ECO:0000313" key="2">
    <source>
        <dbReference type="Proteomes" id="UP000178943"/>
    </source>
</evidence>
<protein>
    <recommendedName>
        <fullName evidence="3">DUF5723 domain-containing protein</fullName>
    </recommendedName>
</protein>
<evidence type="ECO:0008006" key="3">
    <source>
        <dbReference type="Google" id="ProtNLM"/>
    </source>
</evidence>
<dbReference type="EMBL" id="MFGW01000205">
    <property type="protein sequence ID" value="OGF59928.1"/>
    <property type="molecule type" value="Genomic_DNA"/>
</dbReference>